<dbReference type="InterPro" id="IPR003593">
    <property type="entry name" value="AAA+_ATPase"/>
</dbReference>
<dbReference type="KEGG" id="mmaa:FR932_19780"/>
<dbReference type="GO" id="GO:0015697">
    <property type="term" value="P:quaternary ammonium group transport"/>
    <property type="evidence" value="ECO:0007669"/>
    <property type="project" value="UniProtKB-ARBA"/>
</dbReference>
<evidence type="ECO:0000313" key="6">
    <source>
        <dbReference type="Proteomes" id="UP000327424"/>
    </source>
</evidence>
<keyword evidence="1" id="KW-0813">Transport</keyword>
<keyword evidence="2" id="KW-0547">Nucleotide-binding</keyword>
<evidence type="ECO:0000256" key="1">
    <source>
        <dbReference type="ARBA" id="ARBA00022448"/>
    </source>
</evidence>
<dbReference type="PANTHER" id="PTHR42781:SF4">
    <property type="entry name" value="SPERMIDINE_PUTRESCINE IMPORT ATP-BINDING PROTEIN POTA"/>
    <property type="match status" value="1"/>
</dbReference>
<dbReference type="FunFam" id="3.40.50.300:FF:000425">
    <property type="entry name" value="Probable ABC transporter, ATP-binding subunit"/>
    <property type="match status" value="1"/>
</dbReference>
<dbReference type="RefSeq" id="WP_019442151.1">
    <property type="nucleotide sequence ID" value="NZ_ALOE01000026.1"/>
</dbReference>
<keyword evidence="6" id="KW-1185">Reference proteome</keyword>
<dbReference type="PROSITE" id="PS50893">
    <property type="entry name" value="ABC_TRANSPORTER_2"/>
    <property type="match status" value="1"/>
</dbReference>
<evidence type="ECO:0000256" key="2">
    <source>
        <dbReference type="ARBA" id="ARBA00022741"/>
    </source>
</evidence>
<proteinExistence type="predicted"/>
<dbReference type="PANTHER" id="PTHR42781">
    <property type="entry name" value="SPERMIDINE/PUTRESCINE IMPORT ATP-BINDING PROTEIN POTA"/>
    <property type="match status" value="1"/>
</dbReference>
<evidence type="ECO:0000259" key="4">
    <source>
        <dbReference type="PROSITE" id="PS50893"/>
    </source>
</evidence>
<evidence type="ECO:0000256" key="3">
    <source>
        <dbReference type="ARBA" id="ARBA00022840"/>
    </source>
</evidence>
<dbReference type="EMBL" id="CP044399">
    <property type="protein sequence ID" value="QFI39893.1"/>
    <property type="molecule type" value="Genomic_DNA"/>
</dbReference>
<dbReference type="PROSITE" id="PS00211">
    <property type="entry name" value="ABC_TRANSPORTER_1"/>
    <property type="match status" value="1"/>
</dbReference>
<dbReference type="InterPro" id="IPR027417">
    <property type="entry name" value="P-loop_NTPase"/>
</dbReference>
<dbReference type="GO" id="GO:0016887">
    <property type="term" value="F:ATP hydrolysis activity"/>
    <property type="evidence" value="ECO:0007669"/>
    <property type="project" value="InterPro"/>
</dbReference>
<dbReference type="SUPFAM" id="SSF50331">
    <property type="entry name" value="MOP-like"/>
    <property type="match status" value="1"/>
</dbReference>
<evidence type="ECO:0000313" key="5">
    <source>
        <dbReference type="EMBL" id="QFI39893.1"/>
    </source>
</evidence>
<dbReference type="Gene3D" id="2.40.50.100">
    <property type="match status" value="1"/>
</dbReference>
<dbReference type="OrthoDB" id="9802264at2"/>
<organism evidence="5 6">
    <name type="scientific">Moritella marina ATCC 15381</name>
    <dbReference type="NCBI Taxonomy" id="1202962"/>
    <lineage>
        <taxon>Bacteria</taxon>
        <taxon>Pseudomonadati</taxon>
        <taxon>Pseudomonadota</taxon>
        <taxon>Gammaproteobacteria</taxon>
        <taxon>Alteromonadales</taxon>
        <taxon>Moritellaceae</taxon>
        <taxon>Moritella</taxon>
    </lineage>
</organism>
<dbReference type="Proteomes" id="UP000327424">
    <property type="component" value="Chromosome"/>
</dbReference>
<accession>A0A5J6WNZ7</accession>
<keyword evidence="3 5" id="KW-0067">ATP-binding</keyword>
<feature type="domain" description="ABC transporter" evidence="4">
    <location>
        <begin position="9"/>
        <end position="241"/>
    </location>
</feature>
<reference evidence="5 6" key="1">
    <citation type="submission" date="2019-09" db="EMBL/GenBank/DDBJ databases">
        <title>Hybrid Assembly of the complete Genome of the Deep-Sea Bacterium Moritella marina from long Nanopore and Illumina reads.</title>
        <authorList>
            <person name="Magin S."/>
            <person name="Georgoulis A."/>
            <person name="Papadimitriou K."/>
            <person name="Iliakis G."/>
            <person name="Vorgias C.E."/>
        </authorList>
    </citation>
    <scope>NUCLEOTIDE SEQUENCE [LARGE SCALE GENOMIC DNA]</scope>
    <source>
        <strain evidence="5 6">MP-1</strain>
    </source>
</reference>
<dbReference type="InterPro" id="IPR008995">
    <property type="entry name" value="Mo/tungstate-bd_C_term_dom"/>
</dbReference>
<dbReference type="InterPro" id="IPR017871">
    <property type="entry name" value="ABC_transporter-like_CS"/>
</dbReference>
<dbReference type="InterPro" id="IPR003439">
    <property type="entry name" value="ABC_transporter-like_ATP-bd"/>
</dbReference>
<dbReference type="InterPro" id="IPR050093">
    <property type="entry name" value="ABC_SmlMolc_Importer"/>
</dbReference>
<dbReference type="Gene3D" id="3.40.50.300">
    <property type="entry name" value="P-loop containing nucleotide triphosphate hydrolases"/>
    <property type="match status" value="1"/>
</dbReference>
<protein>
    <submittedName>
        <fullName evidence="5">ABC transporter ATP-binding protein</fullName>
    </submittedName>
</protein>
<dbReference type="GO" id="GO:0005524">
    <property type="term" value="F:ATP binding"/>
    <property type="evidence" value="ECO:0007669"/>
    <property type="project" value="UniProtKB-KW"/>
</dbReference>
<sequence>MTTSSSLALRISDLHCSYAGVDILTGLDLELGKNEILCLLGPSGCGKTTTLKLIAGLLPPTQGSIEINGEVVDNAELNLAPEKRKVGIIFQDYALFPHLTVTDNVLFSQYKQSKVKQKETLDYVLKLVNLTEFADRYPHQLSGGQQQRVAIARALASSPELLLLDEPFSNIDSQVRHHLIEEMRDLLKSHNMSAIFVTHSKEEAFAFADRLAVFHQGKIEQLGTPSELYNQPATRFVADFLGKVNYLDAVVLDAHSVQTALGVISSKKALTVAVGEQKLLAIRPQQLQLQVVKQGIATISQQQFLGMTTHCTICLTDTALADGCLELSVSMQQPMQVGDMVNVTVVEHDLVLFERE</sequence>
<dbReference type="Pfam" id="PF00005">
    <property type="entry name" value="ABC_tran"/>
    <property type="match status" value="1"/>
</dbReference>
<gene>
    <name evidence="5" type="ORF">FR932_19780</name>
</gene>
<dbReference type="SMART" id="SM00382">
    <property type="entry name" value="AAA"/>
    <property type="match status" value="1"/>
</dbReference>
<name>A0A5J6WNZ7_MORMI</name>
<dbReference type="AlphaFoldDB" id="A0A5J6WNZ7"/>
<dbReference type="SUPFAM" id="SSF52540">
    <property type="entry name" value="P-loop containing nucleoside triphosphate hydrolases"/>
    <property type="match status" value="1"/>
</dbReference>